<comment type="similarity">
    <text evidence="2">Belongs to the FtsK/SpoIIIE/SftA family.</text>
</comment>
<keyword evidence="7" id="KW-0159">Chromosome partition</keyword>
<dbReference type="Gene3D" id="3.40.50.300">
    <property type="entry name" value="P-loop containing nucleotide triphosphate hydrolases"/>
    <property type="match status" value="1"/>
</dbReference>
<dbReference type="InterPro" id="IPR050206">
    <property type="entry name" value="FtsK/SpoIIIE/SftA"/>
</dbReference>
<gene>
    <name evidence="18" type="primary">ftsK</name>
    <name evidence="18" type="ORF">V22_32240</name>
</gene>
<evidence type="ECO:0000256" key="10">
    <source>
        <dbReference type="ARBA" id="ARBA00023125"/>
    </source>
</evidence>
<dbReference type="SMART" id="SM00382">
    <property type="entry name" value="AAA"/>
    <property type="match status" value="1"/>
</dbReference>
<dbReference type="SUPFAM" id="SSF52540">
    <property type="entry name" value="P-loop containing nucleoside triphosphate hydrolases"/>
    <property type="match status" value="1"/>
</dbReference>
<dbReference type="GO" id="GO:0007059">
    <property type="term" value="P:chromosome segregation"/>
    <property type="evidence" value="ECO:0007669"/>
    <property type="project" value="UniProtKB-KW"/>
</dbReference>
<dbReference type="InterPro" id="IPR025199">
    <property type="entry name" value="FtsK_4TM"/>
</dbReference>
<evidence type="ECO:0000256" key="1">
    <source>
        <dbReference type="ARBA" id="ARBA00004651"/>
    </source>
</evidence>
<dbReference type="InterPro" id="IPR002543">
    <property type="entry name" value="FtsK_dom"/>
</dbReference>
<feature type="domain" description="FtsK" evidence="17">
    <location>
        <begin position="476"/>
        <end position="682"/>
    </location>
</feature>
<evidence type="ECO:0000313" key="19">
    <source>
        <dbReference type="Proteomes" id="UP000319976"/>
    </source>
</evidence>
<evidence type="ECO:0000256" key="7">
    <source>
        <dbReference type="ARBA" id="ARBA00022829"/>
    </source>
</evidence>
<keyword evidence="4" id="KW-0132">Cell division</keyword>
<keyword evidence="9 16" id="KW-1133">Transmembrane helix</keyword>
<dbReference type="GO" id="GO:0005886">
    <property type="term" value="C:plasma membrane"/>
    <property type="evidence" value="ECO:0007669"/>
    <property type="project" value="UniProtKB-SubCell"/>
</dbReference>
<dbReference type="InterPro" id="IPR036388">
    <property type="entry name" value="WH-like_DNA-bd_sf"/>
</dbReference>
<evidence type="ECO:0000256" key="11">
    <source>
        <dbReference type="ARBA" id="ARBA00023136"/>
    </source>
</evidence>
<dbReference type="Pfam" id="PF13491">
    <property type="entry name" value="FtsK_4TM"/>
    <property type="match status" value="1"/>
</dbReference>
<dbReference type="GO" id="GO:0003677">
    <property type="term" value="F:DNA binding"/>
    <property type="evidence" value="ECO:0007669"/>
    <property type="project" value="UniProtKB-KW"/>
</dbReference>
<dbReference type="GO" id="GO:0005524">
    <property type="term" value="F:ATP binding"/>
    <property type="evidence" value="ECO:0007669"/>
    <property type="project" value="UniProtKB-UniRule"/>
</dbReference>
<evidence type="ECO:0000256" key="4">
    <source>
        <dbReference type="ARBA" id="ARBA00022618"/>
    </source>
</evidence>
<comment type="subunit">
    <text evidence="13">Homohexamer. Forms a ring that surrounds DNA.</text>
</comment>
<dbReference type="SUPFAM" id="SSF46785">
    <property type="entry name" value="Winged helix' DNA-binding domain"/>
    <property type="match status" value="1"/>
</dbReference>
<dbReference type="KEGG" id="chya:V22_32240"/>
<dbReference type="InterPro" id="IPR003593">
    <property type="entry name" value="AAA+_ATPase"/>
</dbReference>
<feature type="transmembrane region" description="Helical" evidence="16">
    <location>
        <begin position="70"/>
        <end position="92"/>
    </location>
</feature>
<keyword evidence="11 16" id="KW-0472">Membrane</keyword>
<dbReference type="InterPro" id="IPR036390">
    <property type="entry name" value="WH_DNA-bd_sf"/>
</dbReference>
<dbReference type="Gene3D" id="3.30.980.40">
    <property type="match status" value="1"/>
</dbReference>
<evidence type="ECO:0000256" key="2">
    <source>
        <dbReference type="ARBA" id="ARBA00006474"/>
    </source>
</evidence>
<evidence type="ECO:0000313" key="18">
    <source>
        <dbReference type="EMBL" id="QDT65960.1"/>
    </source>
</evidence>
<dbReference type="AlphaFoldDB" id="A0A517TC61"/>
<evidence type="ECO:0000256" key="6">
    <source>
        <dbReference type="ARBA" id="ARBA00022741"/>
    </source>
</evidence>
<feature type="transmembrane region" description="Helical" evidence="16">
    <location>
        <begin position="163"/>
        <end position="183"/>
    </location>
</feature>
<keyword evidence="12" id="KW-0131">Cell cycle</keyword>
<dbReference type="InterPro" id="IPR018541">
    <property type="entry name" value="Ftsk_gamma"/>
</dbReference>
<dbReference type="InterPro" id="IPR027417">
    <property type="entry name" value="P-loop_NTPase"/>
</dbReference>
<evidence type="ECO:0000256" key="8">
    <source>
        <dbReference type="ARBA" id="ARBA00022840"/>
    </source>
</evidence>
<evidence type="ECO:0000256" key="12">
    <source>
        <dbReference type="ARBA" id="ARBA00023306"/>
    </source>
</evidence>
<keyword evidence="6 14" id="KW-0547">Nucleotide-binding</keyword>
<keyword evidence="19" id="KW-1185">Reference proteome</keyword>
<sequence>MPQRHSQPHYSGVIVLNRGLSSSPRARFTLIHWNQPEQSFTLVGVEYKFLSTFDAAQTYGCMMIDFRRMILDLAALGLLVGAVFLGLSLATYDPADPPSTMIFPAREMVANVCGPAGAYAAYFSFVSCGYGAYLVLLHMAVLDLQLFSRGRITDQWLQFFGKSLTLVGVCAALQMVIPGYGNLTHLGSGGYIGAMTTATLTSMFSSLGSEILVLAITAAGLVMSGDAVTLSQVAKKILSPFAAVLRVFNVFRWLRLPSLSITGLFPKRYRQADVDGSEEEFEAVEVEEESEESELETDDRDAPDKVHREIRVNPPVFGQRKAAAVRESAEEDSSHELVEFDLPDVELLEHPEDFPYEELAAKARESADILEQTFEEFGLNVTVSEIDTGPVVTQFELNLEKGLRVNKVTALADDLAIALRVPAVRIVSPIPGKNTVGVEVPNDTQVMVRLRELIESMPEDAEKYRIPLFLGKDVSGHPLVVDMTKMPHLLIAGRTGTGKSVCLNTLILSMLFTRTPDEVKMLMIDPKMVELSPYKRLPHLMHPVITDMKKAEAILSWAVDKMEERYDLLARCGVRHLDNYNKLSRQERLERMGISELHEEADSLPDKMPYIVIVADEMADMMMTSGKDVEGHIIRLAQKSRAVGIHLVLATQKPTVDVITGLIKSNLPARISFQVASRTDSRVVLDEMGAERLLGCGDMLYLTPGTSNLVRAQGTYVSNEEMESVIDFFADIEPQYSEELKNITTAESAGPANADEIRKKDELYEQAIDIVVREGRGSTSLLQRAMGIGYGRAARLIDYMAEDGIVGEYNGSQAREVMYTVEQWEAVKSGGELVEA</sequence>
<dbReference type="SMART" id="SM00843">
    <property type="entry name" value="Ftsk_gamma"/>
    <property type="match status" value="1"/>
</dbReference>
<comment type="subcellular location">
    <subcellularLocation>
        <location evidence="1">Cell membrane</location>
        <topology evidence="1">Multi-pass membrane protein</topology>
    </subcellularLocation>
</comment>
<keyword evidence="5 16" id="KW-0812">Transmembrane</keyword>
<reference evidence="18 19" key="1">
    <citation type="submission" date="2019-02" db="EMBL/GenBank/DDBJ databases">
        <title>Deep-cultivation of Planctomycetes and their phenomic and genomic characterization uncovers novel biology.</title>
        <authorList>
            <person name="Wiegand S."/>
            <person name="Jogler M."/>
            <person name="Boedeker C."/>
            <person name="Pinto D."/>
            <person name="Vollmers J."/>
            <person name="Rivas-Marin E."/>
            <person name="Kohn T."/>
            <person name="Peeters S.H."/>
            <person name="Heuer A."/>
            <person name="Rast P."/>
            <person name="Oberbeckmann S."/>
            <person name="Bunk B."/>
            <person name="Jeske O."/>
            <person name="Meyerdierks A."/>
            <person name="Storesund J.E."/>
            <person name="Kallscheuer N."/>
            <person name="Luecker S."/>
            <person name="Lage O.M."/>
            <person name="Pohl T."/>
            <person name="Merkel B.J."/>
            <person name="Hornburger P."/>
            <person name="Mueller R.-W."/>
            <person name="Bruemmer F."/>
            <person name="Labrenz M."/>
            <person name="Spormann A.M."/>
            <person name="Op den Camp H."/>
            <person name="Overmann J."/>
            <person name="Amann R."/>
            <person name="Jetten M.S.M."/>
            <person name="Mascher T."/>
            <person name="Medema M.H."/>
            <person name="Devos D.P."/>
            <person name="Kaster A.-K."/>
            <person name="Ovreas L."/>
            <person name="Rohde M."/>
            <person name="Galperin M.Y."/>
            <person name="Jogler C."/>
        </authorList>
    </citation>
    <scope>NUCLEOTIDE SEQUENCE [LARGE SCALE GENOMIC DNA]</scope>
    <source>
        <strain evidence="18 19">V22</strain>
    </source>
</reference>
<evidence type="ECO:0000256" key="13">
    <source>
        <dbReference type="ARBA" id="ARBA00025923"/>
    </source>
</evidence>
<dbReference type="Pfam" id="PF01580">
    <property type="entry name" value="FtsK_SpoIIIE"/>
    <property type="match status" value="1"/>
</dbReference>
<dbReference type="EMBL" id="CP036316">
    <property type="protein sequence ID" value="QDT65960.1"/>
    <property type="molecule type" value="Genomic_DNA"/>
</dbReference>
<dbReference type="Proteomes" id="UP000319976">
    <property type="component" value="Chromosome"/>
</dbReference>
<evidence type="ECO:0000259" key="17">
    <source>
        <dbReference type="PROSITE" id="PS50901"/>
    </source>
</evidence>
<feature type="binding site" evidence="14">
    <location>
        <begin position="493"/>
        <end position="500"/>
    </location>
    <ligand>
        <name>ATP</name>
        <dbReference type="ChEBI" id="CHEBI:30616"/>
    </ligand>
</feature>
<dbReference type="Pfam" id="PF17854">
    <property type="entry name" value="FtsK_alpha"/>
    <property type="match status" value="1"/>
</dbReference>
<dbReference type="PANTHER" id="PTHR22683">
    <property type="entry name" value="SPORULATION PROTEIN RELATED"/>
    <property type="match status" value="1"/>
</dbReference>
<evidence type="ECO:0000256" key="9">
    <source>
        <dbReference type="ARBA" id="ARBA00022989"/>
    </source>
</evidence>
<evidence type="ECO:0000256" key="15">
    <source>
        <dbReference type="SAM" id="MobiDB-lite"/>
    </source>
</evidence>
<dbReference type="PROSITE" id="PS50901">
    <property type="entry name" value="FTSK"/>
    <property type="match status" value="1"/>
</dbReference>
<dbReference type="Pfam" id="PF09397">
    <property type="entry name" value="FtsK_gamma"/>
    <property type="match status" value="1"/>
</dbReference>
<evidence type="ECO:0000256" key="3">
    <source>
        <dbReference type="ARBA" id="ARBA00022475"/>
    </source>
</evidence>
<evidence type="ECO:0000256" key="5">
    <source>
        <dbReference type="ARBA" id="ARBA00022692"/>
    </source>
</evidence>
<proteinExistence type="inferred from homology"/>
<feature type="compositionally biased region" description="Acidic residues" evidence="15">
    <location>
        <begin position="283"/>
        <end position="299"/>
    </location>
</feature>
<organism evidence="18 19">
    <name type="scientific">Calycomorphotria hydatis</name>
    <dbReference type="NCBI Taxonomy" id="2528027"/>
    <lineage>
        <taxon>Bacteria</taxon>
        <taxon>Pseudomonadati</taxon>
        <taxon>Planctomycetota</taxon>
        <taxon>Planctomycetia</taxon>
        <taxon>Planctomycetales</taxon>
        <taxon>Planctomycetaceae</taxon>
        <taxon>Calycomorphotria</taxon>
    </lineage>
</organism>
<evidence type="ECO:0000256" key="16">
    <source>
        <dbReference type="SAM" id="Phobius"/>
    </source>
</evidence>
<keyword evidence="10" id="KW-0238">DNA-binding</keyword>
<protein>
    <submittedName>
        <fullName evidence="18">DNA translocase FtsK</fullName>
    </submittedName>
</protein>
<feature type="transmembrane region" description="Helical" evidence="16">
    <location>
        <begin position="203"/>
        <end position="225"/>
    </location>
</feature>
<feature type="region of interest" description="Disordered" evidence="15">
    <location>
        <begin position="283"/>
        <end position="306"/>
    </location>
</feature>
<keyword evidence="3" id="KW-1003">Cell membrane</keyword>
<dbReference type="InterPro" id="IPR041027">
    <property type="entry name" value="FtsK_alpha"/>
</dbReference>
<dbReference type="PANTHER" id="PTHR22683:SF41">
    <property type="entry name" value="DNA TRANSLOCASE FTSK"/>
    <property type="match status" value="1"/>
</dbReference>
<dbReference type="GO" id="GO:0051301">
    <property type="term" value="P:cell division"/>
    <property type="evidence" value="ECO:0007669"/>
    <property type="project" value="UniProtKB-KW"/>
</dbReference>
<evidence type="ECO:0000256" key="14">
    <source>
        <dbReference type="PROSITE-ProRule" id="PRU00289"/>
    </source>
</evidence>
<dbReference type="Gene3D" id="1.10.10.10">
    <property type="entry name" value="Winged helix-like DNA-binding domain superfamily/Winged helix DNA-binding domain"/>
    <property type="match status" value="1"/>
</dbReference>
<keyword evidence="8 14" id="KW-0067">ATP-binding</keyword>
<accession>A0A517TC61</accession>
<feature type="transmembrane region" description="Helical" evidence="16">
    <location>
        <begin position="119"/>
        <end position="142"/>
    </location>
</feature>
<name>A0A517TC61_9PLAN</name>